<evidence type="ECO:0000256" key="2">
    <source>
        <dbReference type="ARBA" id="ARBA00009843"/>
    </source>
</evidence>
<accession>A0A4Z1QNG6</accession>
<gene>
    <name evidence="9" type="ORF">CFBP5507_21275</name>
</gene>
<protein>
    <submittedName>
        <fullName evidence="9">Arsenic transporter</fullName>
    </submittedName>
</protein>
<sequence>MSAAYYTSAIAVAAAAGVVIRPFRWPEAVWAVAGALLILALGILTPAEVWSGVIKGLDVYLFLTGMMLLSELARREGLFDWVAAVAISYARGSARRLFVLIYLIGVVVTALLSNDATAVVLTPAVYAACRAARVKDPLPYLYICAFIANAASFVLPISNPANLVIFAGGEMPPLSRWLDTFLLPSIAAILVTFLALYWSQRSVLAEDTVADRVERPTLSLPAKLAGVGLLATAAVLLSASAFHMDLGLPTFLAGVITTILVLAIVRQNPVEIIKDVSWGVLPLVAGLFVIVEAVSHTGITAVVAEQLKALSEHSQAQAIGIGGVAVALFSNLVNNLPAGLFAASAVQAAQVPDNVTAAVLIGVDLGPNLSVTGSLATILWLSALRREGLHVRALDFLKLGALVMTPALLASLATLLL</sequence>
<dbReference type="PANTHER" id="PTHR43302">
    <property type="entry name" value="TRANSPORTER ARSB-RELATED"/>
    <property type="match status" value="1"/>
</dbReference>
<evidence type="ECO:0000256" key="5">
    <source>
        <dbReference type="ARBA" id="ARBA00022692"/>
    </source>
</evidence>
<evidence type="ECO:0000313" key="9">
    <source>
        <dbReference type="EMBL" id="UYZ10161.1"/>
    </source>
</evidence>
<dbReference type="CDD" id="cd01118">
    <property type="entry name" value="ArsB_permease"/>
    <property type="match status" value="1"/>
</dbReference>
<reference evidence="9" key="1">
    <citation type="submission" date="2022-10" db="EMBL/GenBank/DDBJ databases">
        <title>Complete genome sequence of Agrobacterium salinitolerans CFBP5507.</title>
        <authorList>
            <person name="Tchabashvili S."/>
            <person name="Yen H.-C."/>
            <person name="Haryono M."/>
            <person name="Lin Y.-C."/>
            <person name="Lai E.-M."/>
            <person name="Kuo C.-H."/>
        </authorList>
    </citation>
    <scope>NUCLEOTIDE SEQUENCE</scope>
    <source>
        <strain evidence="9">CFBP5507</strain>
    </source>
</reference>
<evidence type="ECO:0000256" key="4">
    <source>
        <dbReference type="ARBA" id="ARBA00022475"/>
    </source>
</evidence>
<keyword evidence="7" id="KW-0472">Membrane</keyword>
<dbReference type="InterPro" id="IPR004680">
    <property type="entry name" value="Cit_transptr-like_dom"/>
</dbReference>
<name>A0A4Z1QNG6_9HYPH</name>
<dbReference type="PANTHER" id="PTHR43302:SF5">
    <property type="entry name" value="TRANSPORTER ARSB-RELATED"/>
    <property type="match status" value="1"/>
</dbReference>
<dbReference type="EMBL" id="CP109969">
    <property type="protein sequence ID" value="UYZ10161.1"/>
    <property type="molecule type" value="Genomic_DNA"/>
</dbReference>
<comment type="similarity">
    <text evidence="2">Belongs to the CitM (TC 2.A.11) transporter family.</text>
</comment>
<keyword evidence="5" id="KW-0812">Transmembrane</keyword>
<dbReference type="PRINTS" id="PR00758">
    <property type="entry name" value="ARSENICPUMP"/>
</dbReference>
<feature type="domain" description="Citrate transporter-like" evidence="8">
    <location>
        <begin position="25"/>
        <end position="351"/>
    </location>
</feature>
<dbReference type="Proteomes" id="UP000298735">
    <property type="component" value="Chromosome Linear"/>
</dbReference>
<dbReference type="OrthoDB" id="9774335at2"/>
<dbReference type="AlphaFoldDB" id="A0A4Z1QNG6"/>
<dbReference type="KEGG" id="asal:CFBP5507_21275"/>
<keyword evidence="4" id="KW-1003">Cell membrane</keyword>
<evidence type="ECO:0000259" key="8">
    <source>
        <dbReference type="Pfam" id="PF03600"/>
    </source>
</evidence>
<evidence type="ECO:0000256" key="1">
    <source>
        <dbReference type="ARBA" id="ARBA00004651"/>
    </source>
</evidence>
<organism evidence="9 10">
    <name type="scientific">Agrobacterium salinitolerans</name>
    <dbReference type="NCBI Taxonomy" id="1183413"/>
    <lineage>
        <taxon>Bacteria</taxon>
        <taxon>Pseudomonadati</taxon>
        <taxon>Pseudomonadota</taxon>
        <taxon>Alphaproteobacteria</taxon>
        <taxon>Hyphomicrobiales</taxon>
        <taxon>Rhizobiaceae</taxon>
        <taxon>Rhizobium/Agrobacterium group</taxon>
        <taxon>Agrobacterium</taxon>
    </lineage>
</organism>
<evidence type="ECO:0000256" key="7">
    <source>
        <dbReference type="ARBA" id="ARBA00023136"/>
    </source>
</evidence>
<comment type="subcellular location">
    <subcellularLocation>
        <location evidence="1">Cell membrane</location>
        <topology evidence="1">Multi-pass membrane protein</topology>
    </subcellularLocation>
</comment>
<proteinExistence type="inferred from homology"/>
<dbReference type="RefSeq" id="WP_137411483.1">
    <property type="nucleotide sequence ID" value="NZ_CP074392.1"/>
</dbReference>
<evidence type="ECO:0000256" key="6">
    <source>
        <dbReference type="ARBA" id="ARBA00022989"/>
    </source>
</evidence>
<keyword evidence="3" id="KW-0813">Transport</keyword>
<dbReference type="InterPro" id="IPR000802">
    <property type="entry name" value="Arsenical_pump_ArsB"/>
</dbReference>
<evidence type="ECO:0000256" key="3">
    <source>
        <dbReference type="ARBA" id="ARBA00022448"/>
    </source>
</evidence>
<dbReference type="GO" id="GO:0015105">
    <property type="term" value="F:arsenite transmembrane transporter activity"/>
    <property type="evidence" value="ECO:0007669"/>
    <property type="project" value="InterPro"/>
</dbReference>
<keyword evidence="6" id="KW-1133">Transmembrane helix</keyword>
<evidence type="ECO:0000313" key="10">
    <source>
        <dbReference type="Proteomes" id="UP000298735"/>
    </source>
</evidence>
<dbReference type="Pfam" id="PF03600">
    <property type="entry name" value="CitMHS"/>
    <property type="match status" value="1"/>
</dbReference>
<dbReference type="GO" id="GO:0005886">
    <property type="term" value="C:plasma membrane"/>
    <property type="evidence" value="ECO:0007669"/>
    <property type="project" value="UniProtKB-SubCell"/>
</dbReference>